<dbReference type="Gene3D" id="3.40.50.150">
    <property type="entry name" value="Vaccinia Virus protein VP39"/>
    <property type="match status" value="1"/>
</dbReference>
<dbReference type="REBASE" id="109323">
    <property type="entry name" value="M.Mva761ORF2158P"/>
</dbReference>
<keyword evidence="4" id="KW-0949">S-adenosyl-L-methionine</keyword>
<dbReference type="AlphaFoldDB" id="A0A0E3Q4R8"/>
<dbReference type="RefSeq" id="WP_048121077.1">
    <property type="nucleotide sequence ID" value="NZ_CP009520.1"/>
</dbReference>
<dbReference type="EC" id="2.1.1.72" evidence="1"/>
<dbReference type="Pfam" id="PF02384">
    <property type="entry name" value="N6_Mtase"/>
    <property type="match status" value="1"/>
</dbReference>
<gene>
    <name evidence="9" type="ORF">MSVAZ_2158</name>
</gene>
<protein>
    <recommendedName>
        <fullName evidence="1">site-specific DNA-methyltransferase (adenine-specific)</fullName>
        <ecNumber evidence="1">2.1.1.72</ecNumber>
    </recommendedName>
</protein>
<keyword evidence="2 9" id="KW-0489">Methyltransferase</keyword>
<dbReference type="HOGENOM" id="CLU_013049_4_1_2"/>
<evidence type="ECO:0000256" key="3">
    <source>
        <dbReference type="ARBA" id="ARBA00022679"/>
    </source>
</evidence>
<name>A0A0E3Q4R8_9EURY</name>
<evidence type="ECO:0000313" key="9">
    <source>
        <dbReference type="EMBL" id="AKB44427.1"/>
    </source>
</evidence>
<evidence type="ECO:0000256" key="1">
    <source>
        <dbReference type="ARBA" id="ARBA00011900"/>
    </source>
</evidence>
<proteinExistence type="predicted"/>
<evidence type="ECO:0000256" key="5">
    <source>
        <dbReference type="ARBA" id="ARBA00022747"/>
    </source>
</evidence>
<dbReference type="EMBL" id="CP009520">
    <property type="protein sequence ID" value="AKB44427.1"/>
    <property type="molecule type" value="Genomic_DNA"/>
</dbReference>
<evidence type="ECO:0000313" key="10">
    <source>
        <dbReference type="Proteomes" id="UP000033096"/>
    </source>
</evidence>
<evidence type="ECO:0000256" key="2">
    <source>
        <dbReference type="ARBA" id="ARBA00022603"/>
    </source>
</evidence>
<evidence type="ECO:0000259" key="7">
    <source>
        <dbReference type="Pfam" id="PF02384"/>
    </source>
</evidence>
<dbReference type="GO" id="GO:0032259">
    <property type="term" value="P:methylation"/>
    <property type="evidence" value="ECO:0007669"/>
    <property type="project" value="UniProtKB-KW"/>
</dbReference>
<dbReference type="PATRIC" id="fig|1434123.4.peg.2628"/>
<dbReference type="PRINTS" id="PR00507">
    <property type="entry name" value="N12N6MTFRASE"/>
</dbReference>
<dbReference type="SUPFAM" id="SSF53335">
    <property type="entry name" value="S-adenosyl-L-methionine-dependent methyltransferases"/>
    <property type="match status" value="1"/>
</dbReference>
<dbReference type="KEGG" id="mvc:MSVAZ_2158"/>
<accession>A0A0E3Q4R8</accession>
<dbReference type="PANTHER" id="PTHR42998:SF1">
    <property type="entry name" value="TYPE I RESTRICTION ENZYME HINDI METHYLASE SUBUNIT"/>
    <property type="match status" value="1"/>
</dbReference>
<keyword evidence="5" id="KW-0680">Restriction system</keyword>
<keyword evidence="10" id="KW-1185">Reference proteome</keyword>
<keyword evidence="3 9" id="KW-0808">Transferase</keyword>
<dbReference type="GO" id="GO:0008170">
    <property type="term" value="F:N-methyltransferase activity"/>
    <property type="evidence" value="ECO:0007669"/>
    <property type="project" value="InterPro"/>
</dbReference>
<dbReference type="GeneID" id="24810622"/>
<dbReference type="Gene3D" id="1.20.1260.30">
    <property type="match status" value="1"/>
</dbReference>
<dbReference type="GO" id="GO:0009307">
    <property type="term" value="P:DNA restriction-modification system"/>
    <property type="evidence" value="ECO:0007669"/>
    <property type="project" value="UniProtKB-KW"/>
</dbReference>
<dbReference type="InterPro" id="IPR029063">
    <property type="entry name" value="SAM-dependent_MTases_sf"/>
</dbReference>
<dbReference type="GO" id="GO:0009007">
    <property type="term" value="F:site-specific DNA-methyltransferase (adenine-specific) activity"/>
    <property type="evidence" value="ECO:0007669"/>
    <property type="project" value="UniProtKB-EC"/>
</dbReference>
<dbReference type="Proteomes" id="UP000033096">
    <property type="component" value="Chromosome"/>
</dbReference>
<organism evidence="9 10">
    <name type="scientific">Methanosarcina vacuolata Z-761</name>
    <dbReference type="NCBI Taxonomy" id="1434123"/>
    <lineage>
        <taxon>Archaea</taxon>
        <taxon>Methanobacteriati</taxon>
        <taxon>Methanobacteriota</taxon>
        <taxon>Stenosarchaea group</taxon>
        <taxon>Methanomicrobia</taxon>
        <taxon>Methanosarcinales</taxon>
        <taxon>Methanosarcinaceae</taxon>
        <taxon>Methanosarcina</taxon>
    </lineage>
</organism>
<feature type="domain" description="N6 adenine-specific DNA methyltransferase N-terminal" evidence="8">
    <location>
        <begin position="12"/>
        <end position="181"/>
    </location>
</feature>
<evidence type="ECO:0000256" key="6">
    <source>
        <dbReference type="ARBA" id="ARBA00047942"/>
    </source>
</evidence>
<dbReference type="InterPro" id="IPR003356">
    <property type="entry name" value="DNA_methylase_A-5"/>
</dbReference>
<dbReference type="InterPro" id="IPR052916">
    <property type="entry name" value="Type-I_RE_MTase_Subunit"/>
</dbReference>
<dbReference type="Pfam" id="PF12161">
    <property type="entry name" value="HsdM_N"/>
    <property type="match status" value="1"/>
</dbReference>
<reference evidence="9 10" key="1">
    <citation type="submission" date="2014-07" db="EMBL/GenBank/DDBJ databases">
        <title>Methanogenic archaea and the global carbon cycle.</title>
        <authorList>
            <person name="Henriksen J.R."/>
            <person name="Luke J."/>
            <person name="Reinhart S."/>
            <person name="Benedict M.N."/>
            <person name="Youngblut N.D."/>
            <person name="Metcalf M.E."/>
            <person name="Whitaker R.J."/>
            <person name="Metcalf W.W."/>
        </authorList>
    </citation>
    <scope>NUCLEOTIDE SEQUENCE [LARGE SCALE GENOMIC DNA]</scope>
    <source>
        <strain evidence="9 10">Z-761</strain>
    </source>
</reference>
<comment type="catalytic activity">
    <reaction evidence="6">
        <text>a 2'-deoxyadenosine in DNA + S-adenosyl-L-methionine = an N(6)-methyl-2'-deoxyadenosine in DNA + S-adenosyl-L-homocysteine + H(+)</text>
        <dbReference type="Rhea" id="RHEA:15197"/>
        <dbReference type="Rhea" id="RHEA-COMP:12418"/>
        <dbReference type="Rhea" id="RHEA-COMP:12419"/>
        <dbReference type="ChEBI" id="CHEBI:15378"/>
        <dbReference type="ChEBI" id="CHEBI:57856"/>
        <dbReference type="ChEBI" id="CHEBI:59789"/>
        <dbReference type="ChEBI" id="CHEBI:90615"/>
        <dbReference type="ChEBI" id="CHEBI:90616"/>
        <dbReference type="EC" id="2.1.1.72"/>
    </reaction>
</comment>
<dbReference type="PANTHER" id="PTHR42998">
    <property type="entry name" value="TYPE I RESTRICTION ENZYME HINDVIIP M PROTEIN-RELATED"/>
    <property type="match status" value="1"/>
</dbReference>
<dbReference type="InterPro" id="IPR022749">
    <property type="entry name" value="D12N6_MeTrfase_N"/>
</dbReference>
<evidence type="ECO:0000256" key="4">
    <source>
        <dbReference type="ARBA" id="ARBA00022691"/>
    </source>
</evidence>
<sequence>MIDIEQQFLNDLDNQLWRAADKLRSNLDAANYKHVVLGLIFLKYVSDAFEERQQELTELFQKDDDDNIYYLPRDDYDSDEAYQQAIADELEIVDYYTEKNVFWVPKTARWNDMRNVITLPAGSVIWQNEQGEDVKLRSVSWLIDNAFDDIEKANPKLKSILNHISQYQLDADKLIGLINEFSRTSFSNPEYNGENLNLKSKDILGHVYEYFLGQFALAEGKQGGQYYTPKSIVTLIVEMLEPYKGRVYDPAMGSGGFFVSSDKFIEKHANVKHYNASEQKKQISVYGQESNPTTWKLAAMNMVIRGIDFNFGKKNADSFLDDQHPDLRADFVMTNPPFNMKDWWNEKLADDARWTVNNNGEKRVLTPPTGNANFAWMLHMLYHLAPTGSMALLLANGSMSSNTNNEGDIRRALVELDLVECMVALPGQLFTNTQIPACIWFLTRDKSAKNGKRDRNGQMLFIDARNMGYMKDRVLRDFTDEDIQQIANTFHNWQQEWSEENNQAGFSFSADLAAIKKNDFVLTPGRYVGAEAEEDDGIPFADKMTTLTSQLKTQFEESEKLEAQIKQNLAGLGYDI</sequence>
<evidence type="ECO:0000259" key="8">
    <source>
        <dbReference type="Pfam" id="PF12161"/>
    </source>
</evidence>
<dbReference type="STRING" id="1434123.MSVAZ_2158"/>
<dbReference type="GO" id="GO:0003677">
    <property type="term" value="F:DNA binding"/>
    <property type="evidence" value="ECO:0007669"/>
    <property type="project" value="InterPro"/>
</dbReference>
<dbReference type="InterPro" id="IPR038333">
    <property type="entry name" value="T1MK-like_N_sf"/>
</dbReference>
<feature type="domain" description="DNA methylase adenine-specific" evidence="7">
    <location>
        <begin position="200"/>
        <end position="536"/>
    </location>
</feature>